<dbReference type="OrthoDB" id="3564670at2759"/>
<feature type="region of interest" description="Disordered" evidence="1">
    <location>
        <begin position="254"/>
        <end position="286"/>
    </location>
</feature>
<protein>
    <submittedName>
        <fullName evidence="2">Uncharacterized protein</fullName>
    </submittedName>
</protein>
<keyword evidence="3" id="KW-1185">Reference proteome</keyword>
<evidence type="ECO:0000313" key="2">
    <source>
        <dbReference type="EMBL" id="KAJ8066075.1"/>
    </source>
</evidence>
<proteinExistence type="predicted"/>
<feature type="region of interest" description="Disordered" evidence="1">
    <location>
        <begin position="635"/>
        <end position="657"/>
    </location>
</feature>
<feature type="region of interest" description="Disordered" evidence="1">
    <location>
        <begin position="322"/>
        <end position="345"/>
    </location>
</feature>
<feature type="region of interest" description="Disordered" evidence="1">
    <location>
        <begin position="898"/>
        <end position="935"/>
    </location>
</feature>
<comment type="caution">
    <text evidence="2">The sequence shown here is derived from an EMBL/GenBank/DDBJ whole genome shotgun (WGS) entry which is preliminary data.</text>
</comment>
<feature type="region of interest" description="Disordered" evidence="1">
    <location>
        <begin position="670"/>
        <end position="698"/>
    </location>
</feature>
<name>A0A9X0DKX1_9HELO</name>
<feature type="compositionally biased region" description="Low complexity" evidence="1">
    <location>
        <begin position="1097"/>
        <end position="1110"/>
    </location>
</feature>
<dbReference type="EMBL" id="JAPEIS010000005">
    <property type="protein sequence ID" value="KAJ8066075.1"/>
    <property type="molecule type" value="Genomic_DNA"/>
</dbReference>
<reference evidence="2" key="1">
    <citation type="submission" date="2022-11" db="EMBL/GenBank/DDBJ databases">
        <title>Genome Resource of Sclerotinia nivalis Strain SnTB1, a Plant Pathogen Isolated from American Ginseng.</title>
        <authorList>
            <person name="Fan S."/>
        </authorList>
    </citation>
    <scope>NUCLEOTIDE SEQUENCE</scope>
    <source>
        <strain evidence="2">SnTB1</strain>
    </source>
</reference>
<feature type="region of interest" description="Disordered" evidence="1">
    <location>
        <begin position="75"/>
        <end position="157"/>
    </location>
</feature>
<organism evidence="2 3">
    <name type="scientific">Sclerotinia nivalis</name>
    <dbReference type="NCBI Taxonomy" id="352851"/>
    <lineage>
        <taxon>Eukaryota</taxon>
        <taxon>Fungi</taxon>
        <taxon>Dikarya</taxon>
        <taxon>Ascomycota</taxon>
        <taxon>Pezizomycotina</taxon>
        <taxon>Leotiomycetes</taxon>
        <taxon>Helotiales</taxon>
        <taxon>Sclerotiniaceae</taxon>
        <taxon>Sclerotinia</taxon>
    </lineage>
</organism>
<feature type="compositionally biased region" description="Acidic residues" evidence="1">
    <location>
        <begin position="119"/>
        <end position="132"/>
    </location>
</feature>
<feature type="compositionally biased region" description="Polar residues" evidence="1">
    <location>
        <begin position="476"/>
        <end position="485"/>
    </location>
</feature>
<dbReference type="AlphaFoldDB" id="A0A9X0DKX1"/>
<feature type="compositionally biased region" description="Low complexity" evidence="1">
    <location>
        <begin position="898"/>
        <end position="924"/>
    </location>
</feature>
<feature type="compositionally biased region" description="Low complexity" evidence="1">
    <location>
        <begin position="75"/>
        <end position="87"/>
    </location>
</feature>
<feature type="compositionally biased region" description="Low complexity" evidence="1">
    <location>
        <begin position="671"/>
        <end position="690"/>
    </location>
</feature>
<gene>
    <name evidence="2" type="ORF">OCU04_005167</name>
</gene>
<dbReference type="Proteomes" id="UP001152300">
    <property type="component" value="Unassembled WGS sequence"/>
</dbReference>
<feature type="compositionally biased region" description="Polar residues" evidence="1">
    <location>
        <begin position="450"/>
        <end position="469"/>
    </location>
</feature>
<feature type="region of interest" description="Disordered" evidence="1">
    <location>
        <begin position="442"/>
        <end position="495"/>
    </location>
</feature>
<feature type="region of interest" description="Disordered" evidence="1">
    <location>
        <begin position="193"/>
        <end position="217"/>
    </location>
</feature>
<feature type="region of interest" description="Disordered" evidence="1">
    <location>
        <begin position="1078"/>
        <end position="1112"/>
    </location>
</feature>
<evidence type="ECO:0000256" key="1">
    <source>
        <dbReference type="SAM" id="MobiDB-lite"/>
    </source>
</evidence>
<evidence type="ECO:0000313" key="3">
    <source>
        <dbReference type="Proteomes" id="UP001152300"/>
    </source>
</evidence>
<sequence>MPSYLLCGLGPKHLNTPAKSDKNPLFIPKTLIAKSGERFPLPPLFHHRLNLPYPSNYFPSSPISDTPSLLPSLVGDSSLSSSTTPVPAFSLGKRSADEEEEDERPAKKTKYGFRSYLDSEGDADDEDSDFDSVDTRSDSEMITPAPAPAPAAVTAPESSRLDFNLTANLKKVGYIYNPGKSVIDLINRFASSSESEHTDDNESNTPSSKKRGLTPSVSFPTAGPLNFNLTAKKAGYIYNPRKSMIDLTSRFAASTDSDDTDHSESDFSDTPSSKRRAFTPPTPVPASVAASSKLNFNLTAKQAGYVYNPRKSMIDLTNRFASPSNSDLTENTNDSESDFNFTPNNTPSPITPAHTSVSSRLPLPLPLPQWRYHHIPIDPNNPKTPPSAGTKRKMEQVYAEWRQAEMDAPRAPSFFSITMAADTPEVREIEKFEQVDHAPAQYNQQSQQQTFESSRAPSYSPLINASSLPQAHHPNPSITESSTFPPNLPSPSVPIRLEPHSPILDHLTAAYIAQGPHPQLSHVHHAMVNQVHASEILNKHVSDRMPFVRVASRRLQAVVGVRNDLPFDLLMGSGGNDARNLVVGKNGALVDLGLAGLGRSEGFVGGDLSVGVIGEYLDAVRGNGVAVVGAAGNNQEDMGRDMDFNTDANTDANEERNPNTKAYYLQNIHTPLNVPPSSSSNHSSASQNQQTAPRQNAASLVHEFHQDLKMPHFFPSSVNPHTGEGLREYLLTRALLTGSKKRECRSISFHDFTPDVRTGEFRNRLLVHFGVDGISKCDRVEVVELSLPDKNGILHPWLSIFIQRPLLTIISPLNNFSTSTPPNFPSPTPTTWLCLAVPLANITTYPIQSDTTLPSSLLEETLLKNKYGLPTKKIARRQDYDFSFQGIPIFEFSTRELFSPTSPSTFPSSSNSNSHSTSHEPSTTNQPPISDFLSISGLPPYDPQDPYLPFPPHISQNPELLQHFARKYAHAAGVPAEELRTFGEMMEDESGVDVSEELSPNEGIWWSAFYRGITRDRIAWERVRRSMGRGRCRVVVRWQDVPVGMKGRVSGDGGVGLGLGLGLGLERRESEMERVMQEMGRESMGRNSKRKARKSMNGGLNQNVGLGVTNSNVGVHTHPTRSGSGEALRDTLRARAIGNRMSVNGGVYSGIDTQNLAEKMHGQVADFMG</sequence>
<accession>A0A9X0DKX1</accession>